<dbReference type="InParanoid" id="A0A1E7FZG5"/>
<dbReference type="Proteomes" id="UP000095751">
    <property type="component" value="Unassembled WGS sequence"/>
</dbReference>
<dbReference type="AlphaFoldDB" id="A0A1E7FZG5"/>
<keyword evidence="2" id="KW-1185">Reference proteome</keyword>
<organism evidence="1 2">
    <name type="scientific">Fragilariopsis cylindrus CCMP1102</name>
    <dbReference type="NCBI Taxonomy" id="635003"/>
    <lineage>
        <taxon>Eukaryota</taxon>
        <taxon>Sar</taxon>
        <taxon>Stramenopiles</taxon>
        <taxon>Ochrophyta</taxon>
        <taxon>Bacillariophyta</taxon>
        <taxon>Bacillariophyceae</taxon>
        <taxon>Bacillariophycidae</taxon>
        <taxon>Bacillariales</taxon>
        <taxon>Bacillariaceae</taxon>
        <taxon>Fragilariopsis</taxon>
    </lineage>
</organism>
<evidence type="ECO:0000313" key="1">
    <source>
        <dbReference type="EMBL" id="OEU23535.1"/>
    </source>
</evidence>
<protein>
    <submittedName>
        <fullName evidence="1">Uncharacterized protein</fullName>
    </submittedName>
</protein>
<gene>
    <name evidence="1" type="ORF">FRACYDRAFT_267555</name>
</gene>
<sequence length="240" mass="27772">MAALLETFVNSFLDTAIAADPSSSSSSTAAIQKPFHRKKYERTEAIYTEYELIKVKARKVDLDRFERGISKLQHDVGIDVEITVVIPREEALEESKQRRLQVEAKEKETGDFLDYVFSDTIPFLHDFLMHGSPELRFFQIKGEKEIITVFNKLCERMIYNKDLQCKLDIKDRRQVQIGRRIIVETETYEEARVRYNKECNATQLSTSASASWLPNNDLLDSMFTDDFSKSSPFLHNLLVS</sequence>
<name>A0A1E7FZG5_9STRA</name>
<reference evidence="1 2" key="1">
    <citation type="submission" date="2016-09" db="EMBL/GenBank/DDBJ databases">
        <title>Extensive genetic diversity and differential bi-allelic expression allows diatom success in the polar Southern Ocean.</title>
        <authorList>
            <consortium name="DOE Joint Genome Institute"/>
            <person name="Mock T."/>
            <person name="Otillar R.P."/>
            <person name="Strauss J."/>
            <person name="Dupont C."/>
            <person name="Frickenhaus S."/>
            <person name="Maumus F."/>
            <person name="Mcmullan M."/>
            <person name="Sanges R."/>
            <person name="Schmutz J."/>
            <person name="Toseland A."/>
            <person name="Valas R."/>
            <person name="Veluchamy A."/>
            <person name="Ward B.J."/>
            <person name="Allen A."/>
            <person name="Barry K."/>
            <person name="Falciatore A."/>
            <person name="Ferrante M."/>
            <person name="Fortunato A.E."/>
            <person name="Gloeckner G."/>
            <person name="Gruber A."/>
            <person name="Hipkin R."/>
            <person name="Janech M."/>
            <person name="Kroth P."/>
            <person name="Leese F."/>
            <person name="Lindquist E."/>
            <person name="Lyon B.R."/>
            <person name="Martin J."/>
            <person name="Mayer C."/>
            <person name="Parker M."/>
            <person name="Quesneville H."/>
            <person name="Raymond J."/>
            <person name="Uhlig C."/>
            <person name="Valentin K.U."/>
            <person name="Worden A.Z."/>
            <person name="Armbrust E.V."/>
            <person name="Bowler C."/>
            <person name="Green B."/>
            <person name="Moulton V."/>
            <person name="Van Oosterhout C."/>
            <person name="Grigoriev I."/>
        </authorList>
    </citation>
    <scope>NUCLEOTIDE SEQUENCE [LARGE SCALE GENOMIC DNA]</scope>
    <source>
        <strain evidence="1 2">CCMP1102</strain>
    </source>
</reference>
<evidence type="ECO:0000313" key="2">
    <source>
        <dbReference type="Proteomes" id="UP000095751"/>
    </source>
</evidence>
<accession>A0A1E7FZG5</accession>
<dbReference type="OrthoDB" id="46356at2759"/>
<dbReference type="KEGG" id="fcy:FRACYDRAFT_267555"/>
<dbReference type="EMBL" id="KV784353">
    <property type="protein sequence ID" value="OEU23535.1"/>
    <property type="molecule type" value="Genomic_DNA"/>
</dbReference>
<proteinExistence type="predicted"/>